<evidence type="ECO:0000313" key="12">
    <source>
        <dbReference type="Proteomes" id="UP000007347"/>
    </source>
</evidence>
<dbReference type="KEGG" id="dto:TOL2_C13880"/>
<evidence type="ECO:0000256" key="9">
    <source>
        <dbReference type="SAM" id="Phobius"/>
    </source>
</evidence>
<keyword evidence="2" id="KW-0813">Transport</keyword>
<reference evidence="11 12" key="1">
    <citation type="journal article" date="2013" name="Environ. Microbiol.">
        <title>Complete genome, catabolic sub-proteomes and key-metabolites of Desulfobacula toluolica Tol2, a marine, aromatic compound-degrading, sulfate-reducing bacterium.</title>
        <authorList>
            <person name="Wohlbrand L."/>
            <person name="Jacob J.H."/>
            <person name="Kube M."/>
            <person name="Mussmann M."/>
            <person name="Jarling R."/>
            <person name="Beck A."/>
            <person name="Amann R."/>
            <person name="Wilkes H."/>
            <person name="Reinhardt R."/>
            <person name="Rabus R."/>
        </authorList>
    </citation>
    <scope>NUCLEOTIDE SEQUENCE [LARGE SCALE GENOMIC DNA]</scope>
    <source>
        <strain evidence="12">DSM 7467 / Tol2</strain>
    </source>
</reference>
<evidence type="ECO:0000256" key="4">
    <source>
        <dbReference type="ARBA" id="ARBA00022519"/>
    </source>
</evidence>
<gene>
    <name evidence="11" type="ordered locus">TOL2_C13880</name>
</gene>
<organism evidence="11 12">
    <name type="scientific">Desulfobacula toluolica (strain DSM 7467 / Tol2)</name>
    <dbReference type="NCBI Taxonomy" id="651182"/>
    <lineage>
        <taxon>Bacteria</taxon>
        <taxon>Pseudomonadati</taxon>
        <taxon>Thermodesulfobacteriota</taxon>
        <taxon>Desulfobacteria</taxon>
        <taxon>Desulfobacterales</taxon>
        <taxon>Desulfobacteraceae</taxon>
        <taxon>Desulfobacula</taxon>
    </lineage>
</organism>
<feature type="domain" description="Type II secretion system protein GspC N-terminal" evidence="10">
    <location>
        <begin position="47"/>
        <end position="156"/>
    </location>
</feature>
<evidence type="ECO:0000256" key="2">
    <source>
        <dbReference type="ARBA" id="ARBA00022448"/>
    </source>
</evidence>
<dbReference type="HOGENOM" id="CLU_942436_0_0_7"/>
<keyword evidence="7 9" id="KW-1133">Transmembrane helix</keyword>
<name>K0NEQ6_DESTT</name>
<sequence>MKQVFTIINLVLIFFIIDFSVSGFYTYFSTEFETSDDFKTVDVQLQPVENKKNQNQSYYNAITVRDLFKTKKNAIPEKQISSKSASAQKIRLTELKLELKGTITGNGSELFAVIKKKGEKKEELYKTDDMIDRAVIKAIFRKRVVLLVDGNEETLLMEESKPKEIFNKGPGVFSGVPSVGERERIFDTVKLKWADVNGLANDLKNMRKHVRVRHHFYRGKMDGFRLSNIKNNSIFYEKLGLRNGDIVAAVNGEDVRSIVDVTKFYNDFKKIGDNAAMTVEIKRNGVKGEIRYSLE</sequence>
<dbReference type="InterPro" id="IPR036034">
    <property type="entry name" value="PDZ_sf"/>
</dbReference>
<keyword evidence="5 9" id="KW-0812">Transmembrane</keyword>
<evidence type="ECO:0000256" key="5">
    <source>
        <dbReference type="ARBA" id="ARBA00022692"/>
    </source>
</evidence>
<dbReference type="Gene3D" id="2.30.42.10">
    <property type="match status" value="1"/>
</dbReference>
<evidence type="ECO:0000256" key="7">
    <source>
        <dbReference type="ARBA" id="ARBA00022989"/>
    </source>
</evidence>
<proteinExistence type="predicted"/>
<dbReference type="STRING" id="651182.TOL2_C13880"/>
<keyword evidence="4" id="KW-0997">Cell inner membrane</keyword>
<accession>K0NEQ6</accession>
<keyword evidence="6" id="KW-0653">Protein transport</keyword>
<dbReference type="RefSeq" id="WP_014956898.1">
    <property type="nucleotide sequence ID" value="NC_018645.1"/>
</dbReference>
<keyword evidence="12" id="KW-1185">Reference proteome</keyword>
<evidence type="ECO:0000256" key="8">
    <source>
        <dbReference type="ARBA" id="ARBA00023136"/>
    </source>
</evidence>
<evidence type="ECO:0000256" key="3">
    <source>
        <dbReference type="ARBA" id="ARBA00022475"/>
    </source>
</evidence>
<dbReference type="AlphaFoldDB" id="K0NEQ6"/>
<dbReference type="OrthoDB" id="5432730at2"/>
<dbReference type="Pfam" id="PF11356">
    <property type="entry name" value="T2SSC"/>
    <property type="match status" value="1"/>
</dbReference>
<dbReference type="EMBL" id="FO203503">
    <property type="protein sequence ID" value="CCK79551.1"/>
    <property type="molecule type" value="Genomic_DNA"/>
</dbReference>
<feature type="transmembrane region" description="Helical" evidence="9">
    <location>
        <begin position="7"/>
        <end position="28"/>
    </location>
</feature>
<dbReference type="GO" id="GO:0005886">
    <property type="term" value="C:plasma membrane"/>
    <property type="evidence" value="ECO:0007669"/>
    <property type="project" value="UniProtKB-SubCell"/>
</dbReference>
<evidence type="ECO:0000256" key="1">
    <source>
        <dbReference type="ARBA" id="ARBA00004533"/>
    </source>
</evidence>
<protein>
    <submittedName>
        <fullName evidence="11">Putative general secrestion pathway protein C</fullName>
    </submittedName>
</protein>
<evidence type="ECO:0000313" key="11">
    <source>
        <dbReference type="EMBL" id="CCK79551.1"/>
    </source>
</evidence>
<dbReference type="GO" id="GO:0015031">
    <property type="term" value="P:protein transport"/>
    <property type="evidence" value="ECO:0007669"/>
    <property type="project" value="UniProtKB-KW"/>
</dbReference>
<dbReference type="SUPFAM" id="SSF50156">
    <property type="entry name" value="PDZ domain-like"/>
    <property type="match status" value="1"/>
</dbReference>
<dbReference type="Proteomes" id="UP000007347">
    <property type="component" value="Chromosome"/>
</dbReference>
<comment type="subcellular location">
    <subcellularLocation>
        <location evidence="1">Cell inner membrane</location>
    </subcellularLocation>
</comment>
<dbReference type="Gene3D" id="2.30.30.830">
    <property type="match status" value="1"/>
</dbReference>
<evidence type="ECO:0000259" key="10">
    <source>
        <dbReference type="Pfam" id="PF11356"/>
    </source>
</evidence>
<dbReference type="InterPro" id="IPR024961">
    <property type="entry name" value="T2SS_GspC_N"/>
</dbReference>
<keyword evidence="3" id="KW-1003">Cell membrane</keyword>
<evidence type="ECO:0000256" key="6">
    <source>
        <dbReference type="ARBA" id="ARBA00022927"/>
    </source>
</evidence>
<keyword evidence="8 9" id="KW-0472">Membrane</keyword>